<comment type="caution">
    <text evidence="1">The sequence shown here is derived from an EMBL/GenBank/DDBJ whole genome shotgun (WGS) entry which is preliminary data.</text>
</comment>
<reference evidence="1 2" key="1">
    <citation type="submission" date="2018-08" db="EMBL/GenBank/DDBJ databases">
        <title>Genomic Encyclopedia of Type Strains, Phase III (KMG-III): the genomes of soil and plant-associated and newly described type strains.</title>
        <authorList>
            <person name="Whitman W."/>
        </authorList>
    </citation>
    <scope>NUCLEOTIDE SEQUENCE [LARGE SCALE GENOMIC DNA]</scope>
    <source>
        <strain evidence="1 2">CGMCC 1.10966</strain>
    </source>
</reference>
<evidence type="ECO:0008006" key="3">
    <source>
        <dbReference type="Google" id="ProtNLM"/>
    </source>
</evidence>
<gene>
    <name evidence="1" type="ORF">A8990_13468</name>
</gene>
<evidence type="ECO:0000313" key="1">
    <source>
        <dbReference type="EMBL" id="REE69533.1"/>
    </source>
</evidence>
<dbReference type="EMBL" id="QTTN01000034">
    <property type="protein sequence ID" value="REE69533.1"/>
    <property type="molecule type" value="Genomic_DNA"/>
</dbReference>
<organism evidence="1 2">
    <name type="scientific">Paenibacillus taihuensis</name>
    <dbReference type="NCBI Taxonomy" id="1156355"/>
    <lineage>
        <taxon>Bacteria</taxon>
        <taxon>Bacillati</taxon>
        <taxon>Bacillota</taxon>
        <taxon>Bacilli</taxon>
        <taxon>Bacillales</taxon>
        <taxon>Paenibacillaceae</taxon>
        <taxon>Paenibacillus</taxon>
    </lineage>
</organism>
<protein>
    <recommendedName>
        <fullName evidence="3">WYL domain-containing protein</fullName>
    </recommendedName>
</protein>
<name>A0A3D9QW89_9BACL</name>
<proteinExistence type="predicted"/>
<evidence type="ECO:0000313" key="2">
    <source>
        <dbReference type="Proteomes" id="UP000256304"/>
    </source>
</evidence>
<keyword evidence="2" id="KW-1185">Reference proteome</keyword>
<dbReference type="OrthoDB" id="2991134at2"/>
<dbReference type="Proteomes" id="UP000256304">
    <property type="component" value="Unassembled WGS sequence"/>
</dbReference>
<accession>A0A3D9QW89</accession>
<dbReference type="AlphaFoldDB" id="A0A3D9QW89"/>
<sequence length="66" mass="7259">MRIAKYVGCVVDIIYEDRAGKLSKRRIKVHAVNGAFVRAHCMAAGAPRVFRIEGILAVDPVKHRAG</sequence>
<dbReference type="RefSeq" id="WP_116191430.1">
    <property type="nucleotide sequence ID" value="NZ_QTTN01000034.1"/>
</dbReference>